<comment type="caution">
    <text evidence="2">The sequence shown here is derived from an EMBL/GenBank/DDBJ whole genome shotgun (WGS) entry which is preliminary data.</text>
</comment>
<reference evidence="2" key="1">
    <citation type="submission" date="2015-10" db="EMBL/GenBank/DDBJ databases">
        <title>Draft genome sequence of Salegentibacter mishustinae KCTC 12263.</title>
        <authorList>
            <person name="Lin W."/>
            <person name="Zheng Q."/>
        </authorList>
    </citation>
    <scope>NUCLEOTIDE SEQUENCE [LARGE SCALE GENOMIC DNA]</scope>
    <source>
        <strain evidence="2">KCTC 12263</strain>
    </source>
</reference>
<proteinExistence type="predicted"/>
<accession>A0A0Q9Z4V2</accession>
<dbReference type="AlphaFoldDB" id="A0A0Q9Z4V2"/>
<evidence type="ECO:0008006" key="4">
    <source>
        <dbReference type="Google" id="ProtNLM"/>
    </source>
</evidence>
<dbReference type="PROSITE" id="PS51257">
    <property type="entry name" value="PROKAR_LIPOPROTEIN"/>
    <property type="match status" value="1"/>
</dbReference>
<keyword evidence="3" id="KW-1185">Reference proteome</keyword>
<feature type="chain" id="PRO_5006389091" description="DUF5017 domain-containing protein" evidence="1">
    <location>
        <begin position="22"/>
        <end position="572"/>
    </location>
</feature>
<name>A0A0Q9Z4V2_9FLAO</name>
<feature type="signal peptide" evidence="1">
    <location>
        <begin position="1"/>
        <end position="21"/>
    </location>
</feature>
<evidence type="ECO:0000313" key="3">
    <source>
        <dbReference type="Proteomes" id="UP000051643"/>
    </source>
</evidence>
<dbReference type="RefSeq" id="WP_057482496.1">
    <property type="nucleotide sequence ID" value="NZ_BMWR01000004.1"/>
</dbReference>
<dbReference type="Proteomes" id="UP000051643">
    <property type="component" value="Unassembled WGS sequence"/>
</dbReference>
<dbReference type="STRING" id="270918.APR42_08705"/>
<keyword evidence="1" id="KW-0732">Signal</keyword>
<dbReference type="OrthoDB" id="1013052at2"/>
<organism evidence="2 3">
    <name type="scientific">Salegentibacter mishustinae</name>
    <dbReference type="NCBI Taxonomy" id="270918"/>
    <lineage>
        <taxon>Bacteria</taxon>
        <taxon>Pseudomonadati</taxon>
        <taxon>Bacteroidota</taxon>
        <taxon>Flavobacteriia</taxon>
        <taxon>Flavobacteriales</taxon>
        <taxon>Flavobacteriaceae</taxon>
        <taxon>Salegentibacter</taxon>
    </lineage>
</organism>
<dbReference type="EMBL" id="LKTP01000034">
    <property type="protein sequence ID" value="KRG27824.1"/>
    <property type="molecule type" value="Genomic_DNA"/>
</dbReference>
<evidence type="ECO:0000256" key="1">
    <source>
        <dbReference type="SAM" id="SignalP"/>
    </source>
</evidence>
<sequence length="572" mass="63497">MKKSFNLLMMLLGLVIVSCNPMDDIHDEIDAELDNQLAVAEADYVLTEDDYEELGQSFPNFGSVEDARTLVPALLSDLYPTYGAGSIINVEFDLYDPLSIEDYTVSGSDYELIDLDTDYFSGNGEITDFLEAKYPQMEEGDYVNLTYDILAEEIAYTLDADDFDVIGEELAAVYPDPASSAAQYSNFDRRDDRDQYWSNDMIVEALGAVISEQFGDVAGQKYNVSYAIYDGNSGTESMTVQFDGNTYVAVGGMAYDFSDEDYDNVGDEFATDYPGPAGNAAQFGSFDVRESSDNYWSEAMILEAINFTLMEAYPNAAEGDQFVVSYAIYSGSVSTQVTNVILSGGEYVIDDNASVSTIEETTVYAYTNGNWNQPYSLPEDSYTEEFGQRFGNFGDEEEALTKIAIFLGREFPYASEGEYKAVAYQFYNGDETVTEYANFVFESGNWNAIQSVVSETLQFGYEDGMWIPDNTINYMLSGDDYSIIADALAGNDELSTQVASMDRYSNFDRRPGASAYWDDDAILLAMQSLLNEIAANAEEGQKYTLTFDIYNGSNTTESLSLIKEGGEWVVNE</sequence>
<gene>
    <name evidence="2" type="ORF">APR42_08705</name>
</gene>
<evidence type="ECO:0000313" key="2">
    <source>
        <dbReference type="EMBL" id="KRG27824.1"/>
    </source>
</evidence>
<protein>
    <recommendedName>
        <fullName evidence="4">DUF5017 domain-containing protein</fullName>
    </recommendedName>
</protein>